<dbReference type="Pfam" id="PF01381">
    <property type="entry name" value="HTH_3"/>
    <property type="match status" value="1"/>
</dbReference>
<dbReference type="KEGG" id="obj:EIO64_07760"/>
<dbReference type="SMART" id="SM00530">
    <property type="entry name" value="HTH_XRE"/>
    <property type="match status" value="1"/>
</dbReference>
<name>A0A856HZB1_9FIRM</name>
<dbReference type="InterPro" id="IPR010982">
    <property type="entry name" value="Lambda_DNA-bd_dom_sf"/>
</dbReference>
<dbReference type="GO" id="GO:0003677">
    <property type="term" value="F:DNA binding"/>
    <property type="evidence" value="ECO:0007669"/>
    <property type="project" value="UniProtKB-KW"/>
</dbReference>
<organism evidence="3 4">
    <name type="scientific">Dysosmobacter welbionis</name>
    <dbReference type="NCBI Taxonomy" id="2093857"/>
    <lineage>
        <taxon>Bacteria</taxon>
        <taxon>Bacillati</taxon>
        <taxon>Bacillota</taxon>
        <taxon>Clostridia</taxon>
        <taxon>Eubacteriales</taxon>
        <taxon>Oscillospiraceae</taxon>
        <taxon>Dysosmobacter</taxon>
    </lineage>
</organism>
<dbReference type="PANTHER" id="PTHR46558">
    <property type="entry name" value="TRACRIPTIONAL REGULATORY PROTEIN-RELATED-RELATED"/>
    <property type="match status" value="1"/>
</dbReference>
<dbReference type="PANTHER" id="PTHR46558:SF4">
    <property type="entry name" value="DNA-BIDING PHAGE PROTEIN"/>
    <property type="match status" value="1"/>
</dbReference>
<protein>
    <submittedName>
        <fullName evidence="3">Helix-turn-helix domain-containing protein</fullName>
    </submittedName>
</protein>
<dbReference type="InterPro" id="IPR001387">
    <property type="entry name" value="Cro/C1-type_HTH"/>
</dbReference>
<dbReference type="SUPFAM" id="SSF47413">
    <property type="entry name" value="lambda repressor-like DNA-binding domains"/>
    <property type="match status" value="1"/>
</dbReference>
<dbReference type="CDD" id="cd00093">
    <property type="entry name" value="HTH_XRE"/>
    <property type="match status" value="1"/>
</dbReference>
<evidence type="ECO:0000313" key="4">
    <source>
        <dbReference type="Proteomes" id="UP000298642"/>
    </source>
</evidence>
<evidence type="ECO:0000313" key="3">
    <source>
        <dbReference type="EMBL" id="QCI59130.2"/>
    </source>
</evidence>
<accession>A0A856HZB1</accession>
<dbReference type="Gene3D" id="1.10.260.40">
    <property type="entry name" value="lambda repressor-like DNA-binding domains"/>
    <property type="match status" value="1"/>
</dbReference>
<dbReference type="EMBL" id="CP034413">
    <property type="protein sequence ID" value="QCI59130.2"/>
    <property type="molecule type" value="Genomic_DNA"/>
</dbReference>
<keyword evidence="4" id="KW-1185">Reference proteome</keyword>
<dbReference type="Proteomes" id="UP000298642">
    <property type="component" value="Chromosome"/>
</dbReference>
<feature type="domain" description="HTH cro/C1-type" evidence="2">
    <location>
        <begin position="3"/>
        <end position="59"/>
    </location>
</feature>
<sequence length="66" mass="7210">MRFKECREKAGLSQREVGDRLGISDSAVCLWEREQGGSLPRASMLPAIAKLYGVTVDKLLSDQGEG</sequence>
<gene>
    <name evidence="3" type="ORF">EIO64_07760</name>
</gene>
<dbReference type="PROSITE" id="PS50943">
    <property type="entry name" value="HTH_CROC1"/>
    <property type="match status" value="1"/>
</dbReference>
<evidence type="ECO:0000259" key="2">
    <source>
        <dbReference type="PROSITE" id="PS50943"/>
    </source>
</evidence>
<evidence type="ECO:0000256" key="1">
    <source>
        <dbReference type="ARBA" id="ARBA00023125"/>
    </source>
</evidence>
<dbReference type="AlphaFoldDB" id="A0A856HZB1"/>
<keyword evidence="1" id="KW-0238">DNA-binding</keyword>
<reference evidence="4" key="1">
    <citation type="submission" date="2018-12" db="EMBL/GenBank/DDBJ databases">
        <title>Dusodibacter welbiota gen. nov., sp. nov., isolated from human faeces and emended description of the Oscillibacter genus.</title>
        <authorList>
            <person name="Le Roy T."/>
            <person name="Van der Smissen P."/>
            <person name="Delzenne N."/>
            <person name="Muccioli G."/>
            <person name="Collet J.F."/>
            <person name="Cani P.D."/>
        </authorList>
    </citation>
    <scope>NUCLEOTIDE SEQUENCE [LARGE SCALE GENOMIC DNA]</scope>
    <source>
        <strain evidence="4">J115</strain>
    </source>
</reference>
<proteinExistence type="predicted"/>